<evidence type="ECO:0000256" key="12">
    <source>
        <dbReference type="ARBA" id="ARBA00023136"/>
    </source>
</evidence>
<dbReference type="InterPro" id="IPR008067">
    <property type="entry name" value="Cyt_P450_E_grp-I_CYP2A-like"/>
</dbReference>
<evidence type="ECO:0000256" key="13">
    <source>
        <dbReference type="PIRSR" id="PIRSR602401-1"/>
    </source>
</evidence>
<evidence type="ECO:0000256" key="1">
    <source>
        <dbReference type="ARBA" id="ARBA00001971"/>
    </source>
</evidence>
<dbReference type="InterPro" id="IPR002401">
    <property type="entry name" value="Cyt_P450_E_grp-I"/>
</dbReference>
<accession>A0AAW1AX94</accession>
<dbReference type="PANTHER" id="PTHR24300">
    <property type="entry name" value="CYTOCHROME P450 508A4-RELATED"/>
    <property type="match status" value="1"/>
</dbReference>
<dbReference type="Pfam" id="PF00067">
    <property type="entry name" value="p450"/>
    <property type="match status" value="1"/>
</dbReference>
<evidence type="ECO:0000256" key="14">
    <source>
        <dbReference type="SAM" id="MobiDB-lite"/>
    </source>
</evidence>
<feature type="region of interest" description="Disordered" evidence="14">
    <location>
        <begin position="20"/>
        <end position="40"/>
    </location>
</feature>
<keyword evidence="6 13" id="KW-0479">Metal-binding</keyword>
<dbReference type="GO" id="GO:0020037">
    <property type="term" value="F:heme binding"/>
    <property type="evidence" value="ECO:0007669"/>
    <property type="project" value="InterPro"/>
</dbReference>
<keyword evidence="15" id="KW-1133">Transmembrane helix</keyword>
<evidence type="ECO:0000256" key="10">
    <source>
        <dbReference type="ARBA" id="ARBA00023004"/>
    </source>
</evidence>
<keyword evidence="11" id="KW-0503">Monooxygenase</keyword>
<evidence type="ECO:0000256" key="3">
    <source>
        <dbReference type="ARBA" id="ARBA00004406"/>
    </source>
</evidence>
<evidence type="ECO:0000313" key="17">
    <source>
        <dbReference type="Proteomes" id="UP001474421"/>
    </source>
</evidence>
<keyword evidence="15" id="KW-0812">Transmembrane</keyword>
<dbReference type="AlphaFoldDB" id="A0AAW1AX94"/>
<comment type="caution">
    <text evidence="16">The sequence shown here is derived from an EMBL/GenBank/DDBJ whole genome shotgun (WGS) entry which is preliminary data.</text>
</comment>
<comment type="similarity">
    <text evidence="4">Belongs to the cytochrome P450 family.</text>
</comment>
<evidence type="ECO:0000256" key="4">
    <source>
        <dbReference type="ARBA" id="ARBA00010617"/>
    </source>
</evidence>
<evidence type="ECO:0000313" key="16">
    <source>
        <dbReference type="EMBL" id="KAK9394218.1"/>
    </source>
</evidence>
<name>A0AAW1AX94_CROAD</name>
<organism evidence="16 17">
    <name type="scientific">Crotalus adamanteus</name>
    <name type="common">Eastern diamondback rattlesnake</name>
    <dbReference type="NCBI Taxonomy" id="8729"/>
    <lineage>
        <taxon>Eukaryota</taxon>
        <taxon>Metazoa</taxon>
        <taxon>Chordata</taxon>
        <taxon>Craniata</taxon>
        <taxon>Vertebrata</taxon>
        <taxon>Euteleostomi</taxon>
        <taxon>Lepidosauria</taxon>
        <taxon>Squamata</taxon>
        <taxon>Bifurcata</taxon>
        <taxon>Unidentata</taxon>
        <taxon>Episquamata</taxon>
        <taxon>Toxicofera</taxon>
        <taxon>Serpentes</taxon>
        <taxon>Colubroidea</taxon>
        <taxon>Viperidae</taxon>
        <taxon>Crotalinae</taxon>
        <taxon>Crotalus</taxon>
    </lineage>
</organism>
<dbReference type="PANTHER" id="PTHR24300:SF180">
    <property type="entry name" value="CYTOCHROME P450 2A6"/>
    <property type="match status" value="1"/>
</dbReference>
<feature type="region of interest" description="Disordered" evidence="14">
    <location>
        <begin position="646"/>
        <end position="681"/>
    </location>
</feature>
<dbReference type="PRINTS" id="PR00463">
    <property type="entry name" value="EP450I"/>
</dbReference>
<gene>
    <name evidence="16" type="ORF">NXF25_014746</name>
</gene>
<dbReference type="PRINTS" id="PR00385">
    <property type="entry name" value="P450"/>
</dbReference>
<proteinExistence type="inferred from homology"/>
<evidence type="ECO:0000256" key="6">
    <source>
        <dbReference type="ARBA" id="ARBA00022723"/>
    </source>
</evidence>
<keyword evidence="9" id="KW-0560">Oxidoreductase</keyword>
<dbReference type="GO" id="GO:0006805">
    <property type="term" value="P:xenobiotic metabolic process"/>
    <property type="evidence" value="ECO:0007669"/>
    <property type="project" value="TreeGrafter"/>
</dbReference>
<evidence type="ECO:0000256" key="5">
    <source>
        <dbReference type="ARBA" id="ARBA00022617"/>
    </source>
</evidence>
<dbReference type="EMBL" id="JAOTOJ010000011">
    <property type="protein sequence ID" value="KAK9394218.1"/>
    <property type="molecule type" value="Genomic_DNA"/>
</dbReference>
<dbReference type="InterPro" id="IPR001128">
    <property type="entry name" value="Cyt_P450"/>
</dbReference>
<dbReference type="GO" id="GO:0005789">
    <property type="term" value="C:endoplasmic reticulum membrane"/>
    <property type="evidence" value="ECO:0007669"/>
    <property type="project" value="UniProtKB-SubCell"/>
</dbReference>
<dbReference type="Proteomes" id="UP001474421">
    <property type="component" value="Unassembled WGS sequence"/>
</dbReference>
<evidence type="ECO:0000256" key="8">
    <source>
        <dbReference type="ARBA" id="ARBA00022848"/>
    </source>
</evidence>
<reference evidence="16 17" key="1">
    <citation type="journal article" date="2024" name="Proc. Natl. Acad. Sci. U.S.A.">
        <title>The genetic regulatory architecture and epigenomic basis for age-related changes in rattlesnake venom.</title>
        <authorList>
            <person name="Hogan M.P."/>
            <person name="Holding M.L."/>
            <person name="Nystrom G.S."/>
            <person name="Colston T.J."/>
            <person name="Bartlett D.A."/>
            <person name="Mason A.J."/>
            <person name="Ellsworth S.A."/>
            <person name="Rautsaw R.M."/>
            <person name="Lawrence K.C."/>
            <person name="Strickland J.L."/>
            <person name="He B."/>
            <person name="Fraser P."/>
            <person name="Margres M.J."/>
            <person name="Gilbert D.M."/>
            <person name="Gibbs H.L."/>
            <person name="Parkinson C.L."/>
            <person name="Rokyta D.R."/>
        </authorList>
    </citation>
    <scope>NUCLEOTIDE SEQUENCE [LARGE SCALE GENOMIC DNA]</scope>
    <source>
        <strain evidence="16">DRR0105</strain>
    </source>
</reference>
<comment type="cofactor">
    <cofactor evidence="1 13">
        <name>heme</name>
        <dbReference type="ChEBI" id="CHEBI:30413"/>
    </cofactor>
</comment>
<evidence type="ECO:0000256" key="15">
    <source>
        <dbReference type="SAM" id="Phobius"/>
    </source>
</evidence>
<keyword evidence="10 13" id="KW-0408">Iron</keyword>
<keyword evidence="5 13" id="KW-0349">Heme</keyword>
<dbReference type="SUPFAM" id="SSF48264">
    <property type="entry name" value="Cytochrome P450"/>
    <property type="match status" value="1"/>
</dbReference>
<keyword evidence="12 15" id="KW-0472">Membrane</keyword>
<sequence length="681" mass="76479">MEVEAKLKAPVPAVSFPAPPPRSPFTLGSSKWPTKGPGQGRLKGTGGVLLGVSSTWQVLELPVPMDLLGAGTLFLAISLAGLLLLSSWQQMSRRGKMPPGPTPLPLIGNLLWVDRNNLPNSLIKLSEKFGEVFTIQLGPRRIVVLCSFEAIKEALVDQGNEFRDRGQQASFDWIFQGHGVAFSNGKKPIHLRRFSITTLRNFGVGKRSIEERILEEAHFLLEALRGTKGAPFDPTYFLSRSVSNVISSIAFGNRFDYEDPEFLSLLTAVTEVFRFSSSAQGQLLDIFFEIVQRLPGSQQKVLKRFSELKEFVAKKAKAHQETLDPNSPRDFIDCFLVKMLQEEKNPDSFFSMEELVATTLNIFFGGTETVSTTLRYGFLILLKYPEVEEKIHEEIDRVIGVNRTPTMEDRLQMPYTEAVIHEIQRFGDILPLALPRRVTQDVQLRGYTIPKGTEVFPMLGTALRDPKHFARPEEFDPQHFLDEKGQFKKKEAFIPFCIGKRYCFGEHLARAELFLFLTSILQHFHFKSAVPPEDIDLSPMLEVPSKDMPLLLRAPQPPLHLQRAWHLRAPPPLHCPVLLLLYPNFSITPQSKMMGLKGGQWAKFTGVSSCLLCCLDGLYPPGHPRRAELLKARNVLGESEPANILSKVSGGGWDDQRPPPSFPLSPTSPSYPTPKRRRLLP</sequence>
<dbReference type="GO" id="GO:0019373">
    <property type="term" value="P:epoxygenase P450 pathway"/>
    <property type="evidence" value="ECO:0007669"/>
    <property type="project" value="TreeGrafter"/>
</dbReference>
<dbReference type="PRINTS" id="PR01684">
    <property type="entry name" value="EP450ICYP2A"/>
</dbReference>
<feature type="binding site" description="axial binding residue" evidence="13">
    <location>
        <position position="503"/>
    </location>
    <ligand>
        <name>heme</name>
        <dbReference type="ChEBI" id="CHEBI:30413"/>
    </ligand>
    <ligandPart>
        <name>Fe</name>
        <dbReference type="ChEBI" id="CHEBI:18248"/>
    </ligandPart>
</feature>
<feature type="transmembrane region" description="Helical" evidence="15">
    <location>
        <begin position="67"/>
        <end position="88"/>
    </location>
</feature>
<dbReference type="GO" id="GO:0005506">
    <property type="term" value="F:iron ion binding"/>
    <property type="evidence" value="ECO:0007669"/>
    <property type="project" value="InterPro"/>
</dbReference>
<dbReference type="InterPro" id="IPR050182">
    <property type="entry name" value="Cytochrome_P450_fam2"/>
</dbReference>
<evidence type="ECO:0000256" key="9">
    <source>
        <dbReference type="ARBA" id="ARBA00023002"/>
    </source>
</evidence>
<dbReference type="GO" id="GO:0016712">
    <property type="term" value="F:oxidoreductase activity, acting on paired donors, with incorporation or reduction of molecular oxygen, reduced flavin or flavoprotein as one donor, and incorporation of one atom of oxygen"/>
    <property type="evidence" value="ECO:0007669"/>
    <property type="project" value="InterPro"/>
</dbReference>
<keyword evidence="8" id="KW-0492">Microsome</keyword>
<comment type="subcellular location">
    <subcellularLocation>
        <location evidence="3">Endoplasmic reticulum membrane</location>
        <topology evidence="3">Peripheral membrane protein</topology>
    </subcellularLocation>
    <subcellularLocation>
        <location evidence="2">Microsome membrane</location>
        <topology evidence="2">Peripheral membrane protein</topology>
    </subcellularLocation>
</comment>
<evidence type="ECO:0000256" key="11">
    <source>
        <dbReference type="ARBA" id="ARBA00023033"/>
    </source>
</evidence>
<dbReference type="GO" id="GO:0008392">
    <property type="term" value="F:arachidonate epoxygenase activity"/>
    <property type="evidence" value="ECO:0007669"/>
    <property type="project" value="TreeGrafter"/>
</dbReference>
<dbReference type="FunFam" id="1.10.630.10:FF:000001">
    <property type="entry name" value="Cytochrome P450, family 2"/>
    <property type="match status" value="1"/>
</dbReference>
<keyword evidence="17" id="KW-1185">Reference proteome</keyword>
<dbReference type="CDD" id="cd11026">
    <property type="entry name" value="CYP2"/>
    <property type="match status" value="1"/>
</dbReference>
<evidence type="ECO:0000256" key="7">
    <source>
        <dbReference type="ARBA" id="ARBA00022824"/>
    </source>
</evidence>
<keyword evidence="7" id="KW-0256">Endoplasmic reticulum</keyword>
<dbReference type="Gene3D" id="1.10.630.10">
    <property type="entry name" value="Cytochrome P450"/>
    <property type="match status" value="1"/>
</dbReference>
<protein>
    <submittedName>
        <fullName evidence="16">Cytochrome P450 2A13-like</fullName>
    </submittedName>
</protein>
<dbReference type="InterPro" id="IPR036396">
    <property type="entry name" value="Cyt_P450_sf"/>
</dbReference>
<evidence type="ECO:0000256" key="2">
    <source>
        <dbReference type="ARBA" id="ARBA00004174"/>
    </source>
</evidence>